<dbReference type="GO" id="GO:0042273">
    <property type="term" value="P:ribosomal large subunit biogenesis"/>
    <property type="evidence" value="ECO:0007669"/>
    <property type="project" value="UniProtKB-UniRule"/>
</dbReference>
<accession>A0A914IAH2</accession>
<evidence type="ECO:0000256" key="4">
    <source>
        <dbReference type="ARBA" id="ARBA00023242"/>
    </source>
</evidence>
<evidence type="ECO:0000313" key="7">
    <source>
        <dbReference type="Proteomes" id="UP000887572"/>
    </source>
</evidence>
<dbReference type="InterPro" id="IPR002769">
    <property type="entry name" value="eIF6"/>
</dbReference>
<dbReference type="FunFam" id="3.75.10.10:FF:000001">
    <property type="entry name" value="Eukaryotic translation initiation factor 6"/>
    <property type="match status" value="1"/>
</dbReference>
<reference evidence="8" key="1">
    <citation type="submission" date="2022-11" db="UniProtKB">
        <authorList>
            <consortium name="WormBaseParasite"/>
        </authorList>
    </citation>
    <scope>IDENTIFICATION</scope>
</reference>
<evidence type="ECO:0000256" key="5">
    <source>
        <dbReference type="ARBA" id="ARBA00062592"/>
    </source>
</evidence>
<keyword evidence="4 6" id="KW-0539">Nucleus</keyword>
<evidence type="ECO:0000256" key="3">
    <source>
        <dbReference type="ARBA" id="ARBA00022917"/>
    </source>
</evidence>
<comment type="similarity">
    <text evidence="6">Belongs to the eIF-6 family.</text>
</comment>
<evidence type="ECO:0000256" key="1">
    <source>
        <dbReference type="ARBA" id="ARBA00022490"/>
    </source>
</evidence>
<dbReference type="Proteomes" id="UP000887572">
    <property type="component" value="Unplaced"/>
</dbReference>
<dbReference type="GO" id="GO:0005730">
    <property type="term" value="C:nucleolus"/>
    <property type="evidence" value="ECO:0007669"/>
    <property type="project" value="UniProtKB-SubCell"/>
</dbReference>
<keyword evidence="7" id="KW-1185">Reference proteome</keyword>
<evidence type="ECO:0000313" key="8">
    <source>
        <dbReference type="WBParaSite" id="Gr19_v10_g8388.t1"/>
    </source>
</evidence>
<proteinExistence type="inferred from homology"/>
<dbReference type="PIRSF" id="PIRSF006413">
    <property type="entry name" value="IF-6"/>
    <property type="match status" value="1"/>
</dbReference>
<dbReference type="Pfam" id="PF01912">
    <property type="entry name" value="eIF-6"/>
    <property type="match status" value="1"/>
</dbReference>
<dbReference type="HAMAP" id="MF_00032">
    <property type="entry name" value="eIF_6"/>
    <property type="match status" value="1"/>
</dbReference>
<keyword evidence="6" id="KW-0690">Ribosome biogenesis</keyword>
<dbReference type="AlphaFoldDB" id="A0A914IAH2"/>
<name>A0A914IAH2_GLORO</name>
<comment type="function">
    <text evidence="6">Binds to the 60S ribosomal subunit and prevents its association with the 40S ribosomal subunit to form the 80S initiation complex in the cytoplasm. May also be involved in ribosome biogenesis.</text>
</comment>
<sequence length="246" mass="25991">MVALRAQFEASNDVGVFCKLTNAYCLVGIASSANFYSIVEAELADVIPVVHCTIAGLRIVGRVTAGNRHGLLVPNATTDQELQHIRNSLPDSVQIRRVDERLSALGNVIACNDHVAVVHADISKETESALVEVLKVEVFRLSLGENALVGSYAAMTSNGALVAAKTPPEVQREFASLTQVPVVAGSVNRGSELIGAGCCVNDWIAFTGLDTTSAELSVLESIFKLGDAAPSAISTNLRDTLIESML</sequence>
<dbReference type="NCBIfam" id="TIGR00323">
    <property type="entry name" value="eIF-6"/>
    <property type="match status" value="1"/>
</dbReference>
<keyword evidence="1 6" id="KW-0963">Cytoplasm</keyword>
<comment type="subcellular location">
    <subcellularLocation>
        <location evidence="6">Cytoplasm</location>
    </subcellularLocation>
    <subcellularLocation>
        <location evidence="6">Nucleus</location>
        <location evidence="6">Nucleolus</location>
    </subcellularLocation>
    <text evidence="6">Shuttles between cytoplasm and nucleus/nucleolus.</text>
</comment>
<dbReference type="GO" id="GO:0043023">
    <property type="term" value="F:ribosomal large subunit binding"/>
    <property type="evidence" value="ECO:0007669"/>
    <property type="project" value="UniProtKB-UniRule"/>
</dbReference>
<dbReference type="SUPFAM" id="SSF55909">
    <property type="entry name" value="Pentein"/>
    <property type="match status" value="1"/>
</dbReference>
<evidence type="ECO:0000256" key="6">
    <source>
        <dbReference type="HAMAP-Rule" id="MF_03132"/>
    </source>
</evidence>
<dbReference type="WBParaSite" id="Gr19_v10_g8388.t1">
    <property type="protein sequence ID" value="Gr19_v10_g8388.t1"/>
    <property type="gene ID" value="Gr19_v10_g8388"/>
</dbReference>
<dbReference type="GO" id="GO:0005737">
    <property type="term" value="C:cytoplasm"/>
    <property type="evidence" value="ECO:0007669"/>
    <property type="project" value="UniProtKB-SubCell"/>
</dbReference>
<dbReference type="SMART" id="SM00654">
    <property type="entry name" value="eIF6"/>
    <property type="match status" value="1"/>
</dbReference>
<keyword evidence="3 6" id="KW-0648">Protein biosynthesis</keyword>
<organism evidence="7 8">
    <name type="scientific">Globodera rostochiensis</name>
    <name type="common">Golden nematode worm</name>
    <name type="synonym">Heterodera rostochiensis</name>
    <dbReference type="NCBI Taxonomy" id="31243"/>
    <lineage>
        <taxon>Eukaryota</taxon>
        <taxon>Metazoa</taxon>
        <taxon>Ecdysozoa</taxon>
        <taxon>Nematoda</taxon>
        <taxon>Chromadorea</taxon>
        <taxon>Rhabditida</taxon>
        <taxon>Tylenchina</taxon>
        <taxon>Tylenchomorpha</taxon>
        <taxon>Tylenchoidea</taxon>
        <taxon>Heteroderidae</taxon>
        <taxon>Heteroderinae</taxon>
        <taxon>Globodera</taxon>
    </lineage>
</organism>
<dbReference type="GO" id="GO:0042256">
    <property type="term" value="P:cytosolic ribosome assembly"/>
    <property type="evidence" value="ECO:0007669"/>
    <property type="project" value="UniProtKB-UniRule"/>
</dbReference>
<keyword evidence="2 6" id="KW-0396">Initiation factor</keyword>
<dbReference type="GO" id="GO:0003743">
    <property type="term" value="F:translation initiation factor activity"/>
    <property type="evidence" value="ECO:0007669"/>
    <property type="project" value="UniProtKB-UniRule"/>
</dbReference>
<dbReference type="PANTHER" id="PTHR10784">
    <property type="entry name" value="TRANSLATION INITIATION FACTOR 6"/>
    <property type="match status" value="1"/>
</dbReference>
<evidence type="ECO:0000256" key="2">
    <source>
        <dbReference type="ARBA" id="ARBA00022540"/>
    </source>
</evidence>
<gene>
    <name evidence="6" type="primary">EIF6</name>
</gene>
<protein>
    <recommendedName>
        <fullName evidence="6">Eukaryotic translation initiation factor 6</fullName>
        <shortName evidence="6">eIF-6</shortName>
    </recommendedName>
</protein>
<comment type="subunit">
    <text evidence="5">Monomer. Associates with the 60S ribosomal subunit. Interacts with RACK1. Interacts with DICER1, AGO2, TARBP2, MOV10 and RPL7A; they form a large RNA-induced silencing complex (RISC).</text>
</comment>
<dbReference type="CDD" id="cd00527">
    <property type="entry name" value="IF6"/>
    <property type="match status" value="1"/>
</dbReference>
<dbReference type="Gene3D" id="3.75.10.10">
    <property type="entry name" value="L-arginine/glycine Amidinotransferase, Chain A"/>
    <property type="match status" value="1"/>
</dbReference>